<comment type="caution">
    <text evidence="1">The sequence shown here is derived from an EMBL/GenBank/DDBJ whole genome shotgun (WGS) entry which is preliminary data.</text>
</comment>
<accession>A0A7X5QT78</accession>
<name>A0A7X5QT78_9GAMM</name>
<proteinExistence type="predicted"/>
<keyword evidence="2" id="KW-1185">Reference proteome</keyword>
<gene>
    <name evidence="1" type="ORF">HBF32_05800</name>
</gene>
<evidence type="ECO:0000313" key="1">
    <source>
        <dbReference type="EMBL" id="NID14980.1"/>
    </source>
</evidence>
<protein>
    <submittedName>
        <fullName evidence="1">Uncharacterized protein</fullName>
    </submittedName>
</protein>
<dbReference type="EMBL" id="JAAQTL010000001">
    <property type="protein sequence ID" value="NID14980.1"/>
    <property type="molecule type" value="Genomic_DNA"/>
</dbReference>
<sequence length="182" mass="19321">MPIPLPISPADALRKIIDPTSALLPGVPWDDRAAVALLAIALQEGGMDGQIAYRQQISGPARGPWMFEQGGGVHGVMTHQATAMLAGQLLARRGVPKTERSAYLALAADDLLACGFARLLLFSDPAPLPEVGEGDAMLAYYLRNWRPGAYTRGNAATRTILAGKFLHNYDVAVSTVRGEATA</sequence>
<dbReference type="Proteomes" id="UP000518878">
    <property type="component" value="Unassembled WGS sequence"/>
</dbReference>
<dbReference type="RefSeq" id="WP_166698760.1">
    <property type="nucleotide sequence ID" value="NZ_JAAQTL010000001.1"/>
</dbReference>
<evidence type="ECO:0000313" key="2">
    <source>
        <dbReference type="Proteomes" id="UP000518878"/>
    </source>
</evidence>
<dbReference type="AlphaFoldDB" id="A0A7X5QT78"/>
<organism evidence="1 2">
    <name type="scientific">Luteibacter yeojuensis</name>
    <dbReference type="NCBI Taxonomy" id="345309"/>
    <lineage>
        <taxon>Bacteria</taxon>
        <taxon>Pseudomonadati</taxon>
        <taxon>Pseudomonadota</taxon>
        <taxon>Gammaproteobacteria</taxon>
        <taxon>Lysobacterales</taxon>
        <taxon>Rhodanobacteraceae</taxon>
        <taxon>Luteibacter</taxon>
    </lineage>
</organism>
<reference evidence="1 2" key="1">
    <citation type="journal article" date="2006" name="Int. J. Syst. Evol. Microbiol.">
        <title>Dyella yeojuensis sp. nov., isolated from greenhouse soil in Korea.</title>
        <authorList>
            <person name="Kim B.Y."/>
            <person name="Weon H.Y."/>
            <person name="Lee K.H."/>
            <person name="Seok S.J."/>
            <person name="Kwon S.W."/>
            <person name="Go S.J."/>
            <person name="Stackebrandt E."/>
        </authorList>
    </citation>
    <scope>NUCLEOTIDE SEQUENCE [LARGE SCALE GENOMIC DNA]</scope>
    <source>
        <strain evidence="1 2">DSM 17673</strain>
    </source>
</reference>